<keyword evidence="4" id="KW-0255">Endonuclease</keyword>
<dbReference type="GO" id="GO:0005634">
    <property type="term" value="C:nucleus"/>
    <property type="evidence" value="ECO:0007669"/>
    <property type="project" value="UniProtKB-SubCell"/>
</dbReference>
<dbReference type="Gene3D" id="3.30.565.10">
    <property type="entry name" value="Histidine kinase-like ATPase, C-terminal domain"/>
    <property type="match status" value="1"/>
</dbReference>
<comment type="subcellular location">
    <subcellularLocation>
        <location evidence="1">Nucleus</location>
    </subcellularLocation>
</comment>
<keyword evidence="7" id="KW-0943">RNA-mediated gene silencing</keyword>
<feature type="domain" description="Morc S5" evidence="10">
    <location>
        <begin position="365"/>
        <end position="499"/>
    </location>
</feature>
<protein>
    <recommendedName>
        <fullName evidence="10">Morc S5 domain-containing protein</fullName>
    </recommendedName>
</protein>
<proteinExistence type="inferred from homology"/>
<gene>
    <name evidence="11" type="ORF">AXF42_Ash003801</name>
</gene>
<evidence type="ECO:0000256" key="5">
    <source>
        <dbReference type="ARBA" id="ARBA00022763"/>
    </source>
</evidence>
<dbReference type="Pfam" id="PF17942">
    <property type="entry name" value="Morc6_S5"/>
    <property type="match status" value="1"/>
</dbReference>
<dbReference type="GO" id="GO:0031047">
    <property type="term" value="P:regulatory ncRNA-mediated gene silencing"/>
    <property type="evidence" value="ECO:0007669"/>
    <property type="project" value="UniProtKB-KW"/>
</dbReference>
<keyword evidence="5" id="KW-0227">DNA damage</keyword>
<dbReference type="GO" id="GO:0016887">
    <property type="term" value="F:ATP hydrolysis activity"/>
    <property type="evidence" value="ECO:0007669"/>
    <property type="project" value="InterPro"/>
</dbReference>
<dbReference type="EMBL" id="KZ451980">
    <property type="protein sequence ID" value="PKA55164.1"/>
    <property type="molecule type" value="Genomic_DNA"/>
</dbReference>
<evidence type="ECO:0000256" key="1">
    <source>
        <dbReference type="ARBA" id="ARBA00004123"/>
    </source>
</evidence>
<dbReference type="InterPro" id="IPR036890">
    <property type="entry name" value="HATPase_C_sf"/>
</dbReference>
<evidence type="ECO:0000256" key="6">
    <source>
        <dbReference type="ARBA" id="ARBA00023054"/>
    </source>
</evidence>
<reference evidence="11 12" key="1">
    <citation type="journal article" date="2017" name="Nature">
        <title>The Apostasia genome and the evolution of orchids.</title>
        <authorList>
            <person name="Zhang G.Q."/>
            <person name="Liu K.W."/>
            <person name="Li Z."/>
            <person name="Lohaus R."/>
            <person name="Hsiao Y.Y."/>
            <person name="Niu S.C."/>
            <person name="Wang J.Y."/>
            <person name="Lin Y.C."/>
            <person name="Xu Q."/>
            <person name="Chen L.J."/>
            <person name="Yoshida K."/>
            <person name="Fujiwara S."/>
            <person name="Wang Z.W."/>
            <person name="Zhang Y.Q."/>
            <person name="Mitsuda N."/>
            <person name="Wang M."/>
            <person name="Liu G.H."/>
            <person name="Pecoraro L."/>
            <person name="Huang H.X."/>
            <person name="Xiao X.J."/>
            <person name="Lin M."/>
            <person name="Wu X.Y."/>
            <person name="Wu W.L."/>
            <person name="Chen Y.Y."/>
            <person name="Chang S.B."/>
            <person name="Sakamoto S."/>
            <person name="Ohme-Takagi M."/>
            <person name="Yagi M."/>
            <person name="Zeng S.J."/>
            <person name="Shen C.Y."/>
            <person name="Yeh C.M."/>
            <person name="Luo Y.B."/>
            <person name="Tsai W.C."/>
            <person name="Van de Peer Y."/>
            <person name="Liu Z.J."/>
        </authorList>
    </citation>
    <scope>NUCLEOTIDE SEQUENCE [LARGE SCALE GENOMIC DNA]</scope>
    <source>
        <strain evidence="12">cv. Shenzhen</strain>
        <tissue evidence="11">Stem</tissue>
    </source>
</reference>
<evidence type="ECO:0000256" key="3">
    <source>
        <dbReference type="ARBA" id="ARBA00022722"/>
    </source>
</evidence>
<dbReference type="Pfam" id="PF13589">
    <property type="entry name" value="HATPase_c_3"/>
    <property type="match status" value="1"/>
</dbReference>
<dbReference type="GO" id="GO:0006281">
    <property type="term" value="P:DNA repair"/>
    <property type="evidence" value="ECO:0007669"/>
    <property type="project" value="UniProtKB-KW"/>
</dbReference>
<comment type="similarity">
    <text evidence="2">Belongs to the MORC ATPase protein family.</text>
</comment>
<keyword evidence="4" id="KW-0378">Hydrolase</keyword>
<keyword evidence="12" id="KW-1185">Reference proteome</keyword>
<evidence type="ECO:0000256" key="2">
    <source>
        <dbReference type="ARBA" id="ARBA00007845"/>
    </source>
</evidence>
<name>A0A2I0AHX7_9ASPA</name>
<evidence type="ECO:0000256" key="7">
    <source>
        <dbReference type="ARBA" id="ARBA00023158"/>
    </source>
</evidence>
<organism evidence="11 12">
    <name type="scientific">Apostasia shenzhenica</name>
    <dbReference type="NCBI Taxonomy" id="1088818"/>
    <lineage>
        <taxon>Eukaryota</taxon>
        <taxon>Viridiplantae</taxon>
        <taxon>Streptophyta</taxon>
        <taxon>Embryophyta</taxon>
        <taxon>Tracheophyta</taxon>
        <taxon>Spermatophyta</taxon>
        <taxon>Magnoliopsida</taxon>
        <taxon>Liliopsida</taxon>
        <taxon>Asparagales</taxon>
        <taxon>Orchidaceae</taxon>
        <taxon>Apostasioideae</taxon>
        <taxon>Apostasia</taxon>
    </lineage>
</organism>
<sequence>MSLPAFTDMWDCEDEEVQQAIEHSLMNNSVNHMWDSQSAISHGMFEKYGTEEEFRDDGTLNGLRNSSLFDLSTSSFDSSCHTSTSPSLVPLCRQFWRAGEYNAGVAPRPSSIAAQNRMRVHPKFLHSNATSHKWVFGAIAELLDNAVDEAQNGASFVIIDKLTNIKSGHALLIQDDGGGMDPESLRHCLSFGFSDKLSDSSIGQYGNGFKTSTMRLGADAVVFTRCHKERTLTQSVGLLSYTFLRQTGCDDVIVPMVDYKFDTVDGGFVRFIRHGQKEFHNNLSTLLRWSPFAGEENLLKQFDHLGHHGTRVIVFNLWLNDDGYPELDFDTNKQDIIISGALDEMHNSRFAKNLNQNHVGNQFRYSLRAYSSILYLHLPERFKIFLRGCLVEPHYIAGDLMYTQCIKYKPQATRTIESTEIGTVIGFLNGAPNLDIHGFNIYHRNRLILAFWRVAHKCKGVVGVLETDCLNPTHDKQDFEKSEMFQKLEIRLKEMAWEYCYLKAE</sequence>
<evidence type="ECO:0000313" key="12">
    <source>
        <dbReference type="Proteomes" id="UP000236161"/>
    </source>
</evidence>
<dbReference type="SUPFAM" id="SSF55874">
    <property type="entry name" value="ATPase domain of HSP90 chaperone/DNA topoisomerase II/histidine kinase"/>
    <property type="match status" value="1"/>
</dbReference>
<dbReference type="InterPro" id="IPR045261">
    <property type="entry name" value="MORC_ATPase"/>
</dbReference>
<dbReference type="AlphaFoldDB" id="A0A2I0AHX7"/>
<dbReference type="GO" id="GO:0031349">
    <property type="term" value="P:positive regulation of defense response"/>
    <property type="evidence" value="ECO:0007669"/>
    <property type="project" value="UniProtKB-ARBA"/>
</dbReference>
<dbReference type="OrthoDB" id="757982at2759"/>
<keyword evidence="8" id="KW-0234">DNA repair</keyword>
<evidence type="ECO:0000259" key="10">
    <source>
        <dbReference type="Pfam" id="PF17942"/>
    </source>
</evidence>
<dbReference type="PANTHER" id="PTHR23336:SF44">
    <property type="entry name" value="PROTEIN MICRORCHIDIA 6"/>
    <property type="match status" value="1"/>
</dbReference>
<evidence type="ECO:0000256" key="9">
    <source>
        <dbReference type="ARBA" id="ARBA00023242"/>
    </source>
</evidence>
<keyword evidence="6" id="KW-0175">Coiled coil</keyword>
<evidence type="ECO:0000313" key="11">
    <source>
        <dbReference type="EMBL" id="PKA55164.1"/>
    </source>
</evidence>
<keyword evidence="3" id="KW-0540">Nuclease</keyword>
<evidence type="ECO:0000256" key="4">
    <source>
        <dbReference type="ARBA" id="ARBA00022759"/>
    </source>
</evidence>
<evidence type="ECO:0000256" key="8">
    <source>
        <dbReference type="ARBA" id="ARBA00023204"/>
    </source>
</evidence>
<keyword evidence="9" id="KW-0539">Nucleus</keyword>
<dbReference type="Proteomes" id="UP000236161">
    <property type="component" value="Unassembled WGS sequence"/>
</dbReference>
<accession>A0A2I0AHX7</accession>
<dbReference type="PANTHER" id="PTHR23336">
    <property type="entry name" value="ZINC FINGER CW-TYPE COILED-COIL DOMAIN PROTEIN 3"/>
    <property type="match status" value="1"/>
</dbReference>
<dbReference type="GO" id="GO:0004519">
    <property type="term" value="F:endonuclease activity"/>
    <property type="evidence" value="ECO:0007669"/>
    <property type="project" value="UniProtKB-KW"/>
</dbReference>
<dbReference type="InterPro" id="IPR041006">
    <property type="entry name" value="Morc_S5"/>
</dbReference>